<evidence type="ECO:0000256" key="1">
    <source>
        <dbReference type="SAM" id="Phobius"/>
    </source>
</evidence>
<keyword evidence="1" id="KW-1133">Transmembrane helix</keyword>
<keyword evidence="1" id="KW-0812">Transmembrane</keyword>
<reference evidence="2 3" key="1">
    <citation type="journal article" date="2016" name="Nat. Commun.">
        <title>Thousands of microbial genomes shed light on interconnected biogeochemical processes in an aquifer system.</title>
        <authorList>
            <person name="Anantharaman K."/>
            <person name="Brown C.T."/>
            <person name="Hug L.A."/>
            <person name="Sharon I."/>
            <person name="Castelle C.J."/>
            <person name="Probst A.J."/>
            <person name="Thomas B.C."/>
            <person name="Singh A."/>
            <person name="Wilkins M.J."/>
            <person name="Karaoz U."/>
            <person name="Brodie E.L."/>
            <person name="Williams K.H."/>
            <person name="Hubbard S.S."/>
            <person name="Banfield J.F."/>
        </authorList>
    </citation>
    <scope>NUCLEOTIDE SEQUENCE [LARGE SCALE GENOMIC DNA]</scope>
</reference>
<gene>
    <name evidence="2" type="ORF">A2531_05825</name>
</gene>
<accession>A0A1F5TSA0</accession>
<sequence>MGKEKNNNKNKRALLYVLQYWIIFIIVPFFLSIILDKYNFIIDWAGYIMFYVILISPFCYIILYKIIAPSKNKIFFILYSFVIPYLFIYLFIYLQIKETFRPLNW</sequence>
<dbReference type="AlphaFoldDB" id="A0A1F5TSA0"/>
<organism evidence="2 3">
    <name type="scientific">Candidatus Falkowbacteria bacterium RIFOXYD2_FULL_34_120</name>
    <dbReference type="NCBI Taxonomy" id="1798007"/>
    <lineage>
        <taxon>Bacteria</taxon>
        <taxon>Candidatus Falkowiibacteriota</taxon>
    </lineage>
</organism>
<proteinExistence type="predicted"/>
<feature type="transmembrane region" description="Helical" evidence="1">
    <location>
        <begin position="41"/>
        <end position="63"/>
    </location>
</feature>
<comment type="caution">
    <text evidence="2">The sequence shown here is derived from an EMBL/GenBank/DDBJ whole genome shotgun (WGS) entry which is preliminary data.</text>
</comment>
<evidence type="ECO:0000313" key="2">
    <source>
        <dbReference type="EMBL" id="OGF41773.1"/>
    </source>
</evidence>
<dbReference type="EMBL" id="MFGO01000005">
    <property type="protein sequence ID" value="OGF41773.1"/>
    <property type="molecule type" value="Genomic_DNA"/>
</dbReference>
<name>A0A1F5TSA0_9BACT</name>
<evidence type="ECO:0000313" key="3">
    <source>
        <dbReference type="Proteomes" id="UP000177579"/>
    </source>
</evidence>
<feature type="transmembrane region" description="Helical" evidence="1">
    <location>
        <begin position="13"/>
        <end position="35"/>
    </location>
</feature>
<protein>
    <submittedName>
        <fullName evidence="2">Uncharacterized protein</fullName>
    </submittedName>
</protein>
<dbReference type="Proteomes" id="UP000177579">
    <property type="component" value="Unassembled WGS sequence"/>
</dbReference>
<keyword evidence="1" id="KW-0472">Membrane</keyword>
<feature type="transmembrane region" description="Helical" evidence="1">
    <location>
        <begin position="75"/>
        <end position="96"/>
    </location>
</feature>